<dbReference type="InParanoid" id="F2U5W5"/>
<evidence type="ECO:0000259" key="6">
    <source>
        <dbReference type="Pfam" id="PF04577"/>
    </source>
</evidence>
<dbReference type="InterPro" id="IPR007657">
    <property type="entry name" value="Glycosyltransferase_61"/>
</dbReference>
<evidence type="ECO:0000256" key="2">
    <source>
        <dbReference type="ARBA" id="ARBA00022679"/>
    </source>
</evidence>
<dbReference type="GeneID" id="16075851"/>
<dbReference type="Pfam" id="PF14559">
    <property type="entry name" value="TPR_19"/>
    <property type="match status" value="1"/>
</dbReference>
<dbReference type="AlphaFoldDB" id="F2U5W5"/>
<proteinExistence type="predicted"/>
<dbReference type="GO" id="GO:0016757">
    <property type="term" value="F:glycosyltransferase activity"/>
    <property type="evidence" value="ECO:0007669"/>
    <property type="project" value="UniProtKB-KW"/>
</dbReference>
<gene>
    <name evidence="7" type="ORF">PTSG_12037</name>
</gene>
<dbReference type="InterPro" id="IPR049625">
    <property type="entry name" value="Glyco_transf_61_cat"/>
</dbReference>
<dbReference type="EMBL" id="GL832962">
    <property type="protein sequence ID" value="EGD82906.1"/>
    <property type="molecule type" value="Genomic_DNA"/>
</dbReference>
<dbReference type="SUPFAM" id="SSF48452">
    <property type="entry name" value="TPR-like"/>
    <property type="match status" value="1"/>
</dbReference>
<dbReference type="RefSeq" id="XP_004995270.1">
    <property type="nucleotide sequence ID" value="XM_004995213.1"/>
</dbReference>
<name>F2U5W5_SALR5</name>
<feature type="signal peptide" evidence="5">
    <location>
        <begin position="1"/>
        <end position="29"/>
    </location>
</feature>
<protein>
    <recommendedName>
        <fullName evidence="6">Glycosyltransferase 61 catalytic domain-containing protein</fullName>
    </recommendedName>
</protein>
<reference evidence="7" key="1">
    <citation type="submission" date="2009-08" db="EMBL/GenBank/DDBJ databases">
        <title>Annotation of Salpingoeca rosetta.</title>
        <authorList>
            <consortium name="The Broad Institute Genome Sequencing Platform"/>
            <person name="Russ C."/>
            <person name="Cuomo C."/>
            <person name="Burger G."/>
            <person name="Gray M.W."/>
            <person name="Holland P.W.H."/>
            <person name="King N."/>
            <person name="Lang F.B.F."/>
            <person name="Roger A.J."/>
            <person name="Ruiz-Trillo I."/>
            <person name="Young S.K."/>
            <person name="Zeng Q."/>
            <person name="Gargeya S."/>
            <person name="Alvarado L."/>
            <person name="Berlin A."/>
            <person name="Chapman S.B."/>
            <person name="Chen Z."/>
            <person name="Freedman E."/>
            <person name="Gellesch M."/>
            <person name="Goldberg J."/>
            <person name="Griggs A."/>
            <person name="Gujja S."/>
            <person name="Heilman E."/>
            <person name="Heiman D."/>
            <person name="Howarth C."/>
            <person name="Mehta T."/>
            <person name="Neiman D."/>
            <person name="Pearson M."/>
            <person name="Roberts A."/>
            <person name="Saif S."/>
            <person name="Shea T."/>
            <person name="Shenoy N."/>
            <person name="Sisk P."/>
            <person name="Stolte C."/>
            <person name="Sykes S."/>
            <person name="White J."/>
            <person name="Yandava C."/>
            <person name="Haas B."/>
            <person name="Nusbaum C."/>
            <person name="Birren B."/>
        </authorList>
    </citation>
    <scope>NUCLEOTIDE SEQUENCE [LARGE SCALE GENOMIC DNA]</scope>
    <source>
        <strain evidence="7">ATCC 50818</strain>
    </source>
</reference>
<evidence type="ECO:0000313" key="7">
    <source>
        <dbReference type="EMBL" id="EGD82906.1"/>
    </source>
</evidence>
<keyword evidence="8" id="KW-1185">Reference proteome</keyword>
<evidence type="ECO:0000256" key="5">
    <source>
        <dbReference type="SAM" id="SignalP"/>
    </source>
</evidence>
<keyword evidence="4" id="KW-0802">TPR repeat</keyword>
<feature type="repeat" description="TPR" evidence="4">
    <location>
        <begin position="178"/>
        <end position="211"/>
    </location>
</feature>
<keyword evidence="5" id="KW-0732">Signal</keyword>
<dbReference type="Gene3D" id="1.25.40.10">
    <property type="entry name" value="Tetratricopeptide repeat domain"/>
    <property type="match status" value="1"/>
</dbReference>
<evidence type="ECO:0000256" key="1">
    <source>
        <dbReference type="ARBA" id="ARBA00022676"/>
    </source>
</evidence>
<evidence type="ECO:0000256" key="4">
    <source>
        <dbReference type="PROSITE-ProRule" id="PRU00339"/>
    </source>
</evidence>
<feature type="domain" description="Glycosyltransferase 61 catalytic" evidence="6">
    <location>
        <begin position="507"/>
        <end position="731"/>
    </location>
</feature>
<evidence type="ECO:0000256" key="3">
    <source>
        <dbReference type="ARBA" id="ARBA00023180"/>
    </source>
</evidence>
<dbReference type="PROSITE" id="PS50005">
    <property type="entry name" value="TPR"/>
    <property type="match status" value="1"/>
</dbReference>
<keyword evidence="2" id="KW-0808">Transferase</keyword>
<evidence type="ECO:0000313" key="8">
    <source>
        <dbReference type="Proteomes" id="UP000007799"/>
    </source>
</evidence>
<dbReference type="InterPro" id="IPR011990">
    <property type="entry name" value="TPR-like_helical_dom_sf"/>
</dbReference>
<feature type="chain" id="PRO_5003287318" description="Glycosyltransferase 61 catalytic domain-containing protein" evidence="5">
    <location>
        <begin position="30"/>
        <end position="796"/>
    </location>
</feature>
<dbReference type="Pfam" id="PF04577">
    <property type="entry name" value="Glyco_transf_61"/>
    <property type="match status" value="1"/>
</dbReference>
<accession>F2U5W5</accession>
<keyword evidence="1" id="KW-0328">Glycosyltransferase</keyword>
<keyword evidence="3" id="KW-0325">Glycoprotein</keyword>
<dbReference type="InterPro" id="IPR019734">
    <property type="entry name" value="TPR_rpt"/>
</dbReference>
<organism evidence="8">
    <name type="scientific">Salpingoeca rosetta (strain ATCC 50818 / BSB-021)</name>
    <dbReference type="NCBI Taxonomy" id="946362"/>
    <lineage>
        <taxon>Eukaryota</taxon>
        <taxon>Choanoflagellata</taxon>
        <taxon>Craspedida</taxon>
        <taxon>Salpingoecidae</taxon>
        <taxon>Salpingoeca</taxon>
    </lineage>
</organism>
<dbReference type="KEGG" id="sre:PTSG_12037"/>
<sequence length="796" mass="87611">MRRVIGAGVLPVMALTCVVVVVVAGGVRGEGGQGDGNGITGDMDKGKAPQLNLEVAKKWIKWPVPAKQRSLEQMQATLDTFHKERLTDMFNEDTIGEIEAMQPSDLMTAINQHLASDEQLRAYAELYVLFTKFNSPELLSNAAVLLEQLHHHDAALLWYEIGRKMFPANEASFLENMKNTIQHYGRNLFYTGQFDRAKRAFKQLFKLVPDFKTARYNFAILLENTGDVPEAVNQLKKLQSTAKTKEEKLLASSTLCRVALSMCQTKGAALQAESFSTRKTYFGIAKDACAEAFQLAPEDPTHSYHDPDNVEYEHQLAGTLARCQASIVAVPFSRSRRPVRGFACRRPCCLLHALGIMISPMAPNHKIAKELMVDAVVRAPQTKPAPSLVNMGPCSSGSDAWTVALGAGASAVAAKSDVIFPPTGTVETRVHGNAPFDLQFPDKTTYHVVFAPAVVEGTGAVITSACEVIAMLDANTNLPAEFSPTRRPVEHVPGHTLYLLHSKMSNYYHLVAEVLTRLAVAADTGVTGSVDRVLTLSQEQAPLLHDFAALLAQFTSYDMSAFSDEDRTLEYDVAKKYEFSNLHVVSWSHPDGVLADDIDMWDSFLPSKSAAHLLNRVSRDIVSRVRASGQSPVGAALHRDAHRPKVVYCSRTGIRSVANEGLLIDEMKEHASLFDFHVFSSPPDPLLMPGSSVRNRLLYQMDLFNDADIIIGPHGAGLANAMFMKRGSTLVEFIMDPHGNRCFGYLAAALDHTYYAVNEVTSTYFGSYTMTEEAAHTITQRVVSIVKEQQQHHDEL</sequence>
<dbReference type="Proteomes" id="UP000007799">
    <property type="component" value="Unassembled WGS sequence"/>
</dbReference>
<dbReference type="PANTHER" id="PTHR20961">
    <property type="entry name" value="GLYCOSYLTRANSFERASE"/>
    <property type="match status" value="1"/>
</dbReference>
<dbReference type="OrthoDB" id="2102136at2759"/>